<dbReference type="PRINTS" id="PR00420">
    <property type="entry name" value="RNGMNOXGNASE"/>
</dbReference>
<dbReference type="GO" id="GO:0016787">
    <property type="term" value="F:hydrolase activity"/>
    <property type="evidence" value="ECO:0007669"/>
    <property type="project" value="UniProtKB-KW"/>
</dbReference>
<comment type="caution">
    <text evidence="1">The sequence shown here is derived from an EMBL/GenBank/DDBJ whole genome shotgun (WGS) entry which is preliminary data.</text>
</comment>
<dbReference type="Gene3D" id="3.50.50.60">
    <property type="entry name" value="FAD/NAD(P)-binding domain"/>
    <property type="match status" value="1"/>
</dbReference>
<dbReference type="RefSeq" id="WP_009033110.1">
    <property type="nucleotide sequence ID" value="NZ_ALWO02000052.1"/>
</dbReference>
<dbReference type="InterPro" id="IPR036188">
    <property type="entry name" value="FAD/NAD-bd_sf"/>
</dbReference>
<dbReference type="eggNOG" id="COG0644">
    <property type="taxonomic scope" value="Bacteria"/>
</dbReference>
<dbReference type="PANTHER" id="PTHR42685:SF22">
    <property type="entry name" value="CONDITIONED MEDIUM FACTOR RECEPTOR 1"/>
    <property type="match status" value="1"/>
</dbReference>
<evidence type="ECO:0000313" key="1">
    <source>
        <dbReference type="EMBL" id="EOZ92048.1"/>
    </source>
</evidence>
<name>S2DQE7_INDAL</name>
<reference evidence="1 2" key="1">
    <citation type="journal article" date="2013" name="Genome Announc.">
        <title>Draft Genome Sequence of Indibacter alkaliphilus Strain LW1T, Isolated from Lonar Lake, a Haloalkaline Lake in the Buldana District of Maharashtra, India.</title>
        <authorList>
            <person name="Singh A."/>
            <person name="Kumar Jangir P."/>
            <person name="Sharma R."/>
            <person name="Singh A."/>
            <person name="Kumar Pinnaka A."/>
            <person name="Shivaji S."/>
        </authorList>
    </citation>
    <scope>NUCLEOTIDE SEQUENCE [LARGE SCALE GENOMIC DNA]</scope>
    <source>
        <strain evidence="2">CCUG 57479 / KCTC 22604 / LW1</strain>
    </source>
</reference>
<proteinExistence type="predicted"/>
<dbReference type="Proteomes" id="UP000006073">
    <property type="component" value="Unassembled WGS sequence"/>
</dbReference>
<keyword evidence="1" id="KW-0378">Hydrolase</keyword>
<dbReference type="PANTHER" id="PTHR42685">
    <property type="entry name" value="GERANYLGERANYL DIPHOSPHATE REDUCTASE"/>
    <property type="match status" value="1"/>
</dbReference>
<dbReference type="EC" id="3.8.1.1" evidence="1"/>
<dbReference type="AlphaFoldDB" id="S2DQE7"/>
<dbReference type="EMBL" id="ALWO02000052">
    <property type="protein sequence ID" value="EOZ92048.1"/>
    <property type="molecule type" value="Genomic_DNA"/>
</dbReference>
<sequence length="380" mass="43320">MEKKEIIIIGGGLGGLIAARLLSKAGREVLLIEKKTYPFHRVCGEYISNEVKDFLIQEEIFPKQFQPTEISKFLLSSIHGNIAEMSLDLGGFGISRYVLDEFLYQKAKASGTEFMLQTQVEDIFFNEKEGNFFLTLNNGKTLYSKHVIGAFGKRSKIDKSLDRDFMKKRSPFIGVKYHIETDFDPATVALHNFEGGYCGINRIEDNKFNLCYLGSAKHLKKYGSIPEMEQNTLYKNPHLENLFENSRFLFDKPEVINEISFQPKPIIDHHILMVGDAAGLITPLCGNGMAIAIHSGKLAAESIIRFKERKQIESHYSTNWNQHFKQRLWVGRKVQWLFGSSTFSEFSVSMIKNSTWLAKQIMKRTHGEPLPASNKSLFSL</sequence>
<protein>
    <submittedName>
        <fullName evidence="1">Alkylhalidase-like protein</fullName>
        <ecNumber evidence="1">3.8.1.1</ecNumber>
    </submittedName>
</protein>
<dbReference type="SUPFAM" id="SSF51905">
    <property type="entry name" value="FAD/NAD(P)-binding domain"/>
    <property type="match status" value="1"/>
</dbReference>
<dbReference type="Pfam" id="PF13450">
    <property type="entry name" value="NAD_binding_8"/>
    <property type="match status" value="1"/>
</dbReference>
<gene>
    <name evidence="1" type="ORF">A33Q_4141</name>
</gene>
<dbReference type="InterPro" id="IPR050407">
    <property type="entry name" value="Geranylgeranyl_reductase"/>
</dbReference>
<dbReference type="STRING" id="1189612.A33Q_4141"/>
<accession>S2DQE7</accession>
<keyword evidence="2" id="KW-1185">Reference proteome</keyword>
<evidence type="ECO:0000313" key="2">
    <source>
        <dbReference type="Proteomes" id="UP000006073"/>
    </source>
</evidence>
<dbReference type="OrthoDB" id="1142316at2"/>
<organism evidence="1 2">
    <name type="scientific">Indibacter alkaliphilus (strain CCUG 57479 / KCTC 22604 / LW1)</name>
    <dbReference type="NCBI Taxonomy" id="1189612"/>
    <lineage>
        <taxon>Bacteria</taxon>
        <taxon>Pseudomonadati</taxon>
        <taxon>Bacteroidota</taxon>
        <taxon>Cytophagia</taxon>
        <taxon>Cytophagales</taxon>
        <taxon>Cyclobacteriaceae</taxon>
    </lineage>
</organism>